<dbReference type="InterPro" id="IPR050438">
    <property type="entry name" value="LMW_PTPase"/>
</dbReference>
<dbReference type="Gene3D" id="3.40.50.2300">
    <property type="match status" value="1"/>
</dbReference>
<dbReference type="EMBL" id="CAFBOS010000347">
    <property type="protein sequence ID" value="CAB5028332.1"/>
    <property type="molecule type" value="Genomic_DNA"/>
</dbReference>
<dbReference type="SMART" id="SM00226">
    <property type="entry name" value="LMWPc"/>
    <property type="match status" value="1"/>
</dbReference>
<feature type="domain" description="Phosphotyrosine protein phosphatase I" evidence="1">
    <location>
        <begin position="1"/>
        <end position="160"/>
    </location>
</feature>
<evidence type="ECO:0000313" key="5">
    <source>
        <dbReference type="EMBL" id="CAB5028332.1"/>
    </source>
</evidence>
<dbReference type="InterPro" id="IPR036196">
    <property type="entry name" value="Ptyr_pPase_sf"/>
</dbReference>
<evidence type="ECO:0000313" key="2">
    <source>
        <dbReference type="EMBL" id="CAB4755856.1"/>
    </source>
</evidence>
<evidence type="ECO:0000259" key="1">
    <source>
        <dbReference type="SMART" id="SM00226"/>
    </source>
</evidence>
<accession>A0A6J7HU89</accession>
<dbReference type="PANTHER" id="PTHR11717:SF31">
    <property type="entry name" value="LOW MOLECULAR WEIGHT PROTEIN-TYROSINE-PHOSPHATASE ETP-RELATED"/>
    <property type="match status" value="1"/>
</dbReference>
<dbReference type="SUPFAM" id="SSF52788">
    <property type="entry name" value="Phosphotyrosine protein phosphatases I"/>
    <property type="match status" value="1"/>
</dbReference>
<dbReference type="EMBL" id="CAFABA010000174">
    <property type="protein sequence ID" value="CAB4836427.1"/>
    <property type="molecule type" value="Genomic_DNA"/>
</dbReference>
<dbReference type="EMBL" id="CAFBMH010000086">
    <property type="protein sequence ID" value="CAB4920015.1"/>
    <property type="molecule type" value="Genomic_DNA"/>
</dbReference>
<dbReference type="Pfam" id="PF01451">
    <property type="entry name" value="LMWPc"/>
    <property type="match status" value="1"/>
</dbReference>
<name>A0A6J7HU89_9ZZZZ</name>
<dbReference type="GO" id="GO:0004725">
    <property type="term" value="F:protein tyrosine phosphatase activity"/>
    <property type="evidence" value="ECO:0007669"/>
    <property type="project" value="TreeGrafter"/>
</dbReference>
<proteinExistence type="predicted"/>
<reference evidence="4" key="1">
    <citation type="submission" date="2020-05" db="EMBL/GenBank/DDBJ databases">
        <authorList>
            <person name="Chiriac C."/>
            <person name="Salcher M."/>
            <person name="Ghai R."/>
            <person name="Kavagutti S V."/>
        </authorList>
    </citation>
    <scope>NUCLEOTIDE SEQUENCE</scope>
</reference>
<dbReference type="AlphaFoldDB" id="A0A6J7HU89"/>
<evidence type="ECO:0000313" key="3">
    <source>
        <dbReference type="EMBL" id="CAB4836427.1"/>
    </source>
</evidence>
<organism evidence="4">
    <name type="scientific">freshwater metagenome</name>
    <dbReference type="NCBI Taxonomy" id="449393"/>
    <lineage>
        <taxon>unclassified sequences</taxon>
        <taxon>metagenomes</taxon>
        <taxon>ecological metagenomes</taxon>
    </lineage>
</organism>
<gene>
    <name evidence="2" type="ORF">UFOPK2754_02095</name>
    <name evidence="3" type="ORF">UFOPK3139_02870</name>
    <name evidence="4" type="ORF">UFOPK3543_02026</name>
    <name evidence="5" type="ORF">UFOPK3967_03231</name>
</gene>
<dbReference type="PANTHER" id="PTHR11717">
    <property type="entry name" value="LOW MOLECULAR WEIGHT PROTEIN TYROSINE PHOSPHATASE"/>
    <property type="match status" value="1"/>
</dbReference>
<dbReference type="EMBL" id="CAEZYR010000083">
    <property type="protein sequence ID" value="CAB4755856.1"/>
    <property type="molecule type" value="Genomic_DNA"/>
</dbReference>
<dbReference type="InterPro" id="IPR023485">
    <property type="entry name" value="Ptyr_pPase"/>
</dbReference>
<sequence length="161" mass="17563">MAEALLRDHLEGSSLWIDVQSAGTLGWNEAPATPYVIEVLAERGIELVGHVSRKITRAQVDDASLIIAMTRTHAWSIAAHDPEAAARTFLLDELVRLGTQVGPRGGELLDAWLAELDALRPPERLGRANEEVADPAGESIEVYRATAARLDRAVQRLMPLL</sequence>
<evidence type="ECO:0000313" key="4">
    <source>
        <dbReference type="EMBL" id="CAB4920015.1"/>
    </source>
</evidence>
<protein>
    <submittedName>
        <fullName evidence="4">Unannotated protein</fullName>
    </submittedName>
</protein>